<proteinExistence type="predicted"/>
<dbReference type="Proteomes" id="UP000295645">
    <property type="component" value="Unassembled WGS sequence"/>
</dbReference>
<organism evidence="3 4">
    <name type="scientific">Luteibacter rhizovicinus</name>
    <dbReference type="NCBI Taxonomy" id="242606"/>
    <lineage>
        <taxon>Bacteria</taxon>
        <taxon>Pseudomonadati</taxon>
        <taxon>Pseudomonadota</taxon>
        <taxon>Gammaproteobacteria</taxon>
        <taxon>Lysobacterales</taxon>
        <taxon>Rhodanobacteraceae</taxon>
        <taxon>Luteibacter</taxon>
    </lineage>
</organism>
<sequence>MTSFDDDFDSEHDLDHDEESGDPVEARIWHLLLLINPGDEDMAMQQFAAYREAMTEAAEDTDPVEVIARIIDWRSGFQVDADDTHALVQAVDELAARWNLSIDWNGDPDDDDFHDDMDAASLFSTAYDYLAQFGYTLWAWETDEGNYAGWITQTRDNEPMRELATDLRINMRLGSDVT</sequence>
<name>A0A4R3YRJ3_9GAMM</name>
<comment type="caution">
    <text evidence="3">The sequence shown here is derived from an EMBL/GenBank/DDBJ whole genome shotgun (WGS) entry which is preliminary data.</text>
</comment>
<accession>A0A4R3YRJ3</accession>
<feature type="region of interest" description="Disordered" evidence="1">
    <location>
        <begin position="1"/>
        <end position="21"/>
    </location>
</feature>
<dbReference type="RefSeq" id="WP_132144017.1">
    <property type="nucleotide sequence ID" value="NZ_SMCS01000004.1"/>
</dbReference>
<protein>
    <recommendedName>
        <fullName evidence="2">DUF6630 domain-containing protein</fullName>
    </recommendedName>
</protein>
<evidence type="ECO:0000259" key="2">
    <source>
        <dbReference type="Pfam" id="PF20335"/>
    </source>
</evidence>
<evidence type="ECO:0000313" key="3">
    <source>
        <dbReference type="EMBL" id="TCV93874.1"/>
    </source>
</evidence>
<reference evidence="3 4" key="1">
    <citation type="submission" date="2019-03" db="EMBL/GenBank/DDBJ databases">
        <title>Above-ground endophytic microbial communities from plants in different locations in the United States.</title>
        <authorList>
            <person name="Frank C."/>
        </authorList>
    </citation>
    <scope>NUCLEOTIDE SEQUENCE [LARGE SCALE GENOMIC DNA]</scope>
    <source>
        <strain evidence="3 4">LP_13_YM</strain>
    </source>
</reference>
<keyword evidence="4" id="KW-1185">Reference proteome</keyword>
<feature type="domain" description="DUF6630" evidence="2">
    <location>
        <begin position="28"/>
        <end position="173"/>
    </location>
</feature>
<dbReference type="AlphaFoldDB" id="A0A4R3YRJ3"/>
<evidence type="ECO:0000256" key="1">
    <source>
        <dbReference type="SAM" id="MobiDB-lite"/>
    </source>
</evidence>
<dbReference type="EMBL" id="SMCS01000004">
    <property type="protein sequence ID" value="TCV93874.1"/>
    <property type="molecule type" value="Genomic_DNA"/>
</dbReference>
<evidence type="ECO:0000313" key="4">
    <source>
        <dbReference type="Proteomes" id="UP000295645"/>
    </source>
</evidence>
<gene>
    <name evidence="3" type="ORF">EC912_10468</name>
</gene>
<dbReference type="OrthoDB" id="8969087at2"/>
<dbReference type="Pfam" id="PF20335">
    <property type="entry name" value="DUF6630"/>
    <property type="match status" value="1"/>
</dbReference>
<dbReference type="InterPro" id="IPR046582">
    <property type="entry name" value="DUF6630"/>
</dbReference>